<comment type="caution">
    <text evidence="1">The sequence shown here is derived from an EMBL/GenBank/DDBJ whole genome shotgun (WGS) entry which is preliminary data.</text>
</comment>
<name>A0A559K4R2_9BACL</name>
<evidence type="ECO:0000313" key="1">
    <source>
        <dbReference type="EMBL" id="TVY07106.1"/>
    </source>
</evidence>
<keyword evidence="2" id="KW-1185">Reference proteome</keyword>
<dbReference type="EMBL" id="VNJI01000043">
    <property type="protein sequence ID" value="TVY07106.1"/>
    <property type="molecule type" value="Genomic_DNA"/>
</dbReference>
<dbReference type="RefSeq" id="WP_144852585.1">
    <property type="nucleotide sequence ID" value="NZ_VNJI01000043.1"/>
</dbReference>
<accession>A0A559K4R2</accession>
<sequence length="720" mass="79588">MDMIGDAGSTSGYYSSYSDSSRQPVVHSFDLSSLSDWTQRLQQLRANDLYPLNGNKYDPNVESIQKQLAALGYTDMNGELLNITGLFGSHSRSALQKYLNDYDFQHFTFAARDHLDGLLVSNLIPFDSRNYSNTAQYAQIYLKILGYTDPTGHPLKLDGYFGRDSNQALRHFLNDNGISSFTEEAFQQLKTAALNKIDSEPAPYVPQYPLGMNHFGFAYGGLDKVSRDNLSHAIAAIKGLKYVVTTEPGAHSIESKFIAEQVKGTTRLFGYVNLGPENQHDPRSDWVPIPLDKLKQAIDRIQESGFYGVFIDQFGFDYQETRERQNEIVDYAHSKGLYCIANAWFPEDAMSSRVVANGNPNGLPSSLGPGDYYLAESFMKSETVYGMTSAFLEKYLRMRDLQEQTGVGIIGLTYKNPEQSWQDALSDNRMSNYLAQILGFKGYWFSDQLVSLTQGVSDAGSIGSQLVEPLHEQSTGIYVAKTDQYEVTVVSGDEPHMMLKPLSGDGEVIHLGKASVNDDIVLSGLSPDNQRAIQRRLNRLGYRDSDGNPLAEDGFIGSVTTSVLNAFLESNGFFKLKPSSKLSVSTVITLFSSNAINAVGAKGLPDAKDPKAAEGYISADRIRKLMDGNSRALTTASEAEKNELRQANQTLGKLIQASYDPISGEWSYTNANQGIYADAIKIWIQSNTRNGLSAGTEEVRLKLQNTNALLMELIGVETHE</sequence>
<dbReference type="OrthoDB" id="2531082at2"/>
<organism evidence="1 2">
    <name type="scientific">Paenibacillus cremeus</name>
    <dbReference type="NCBI Taxonomy" id="2163881"/>
    <lineage>
        <taxon>Bacteria</taxon>
        <taxon>Bacillati</taxon>
        <taxon>Bacillota</taxon>
        <taxon>Bacilli</taxon>
        <taxon>Bacillales</taxon>
        <taxon>Paenibacillaceae</taxon>
        <taxon>Paenibacillus</taxon>
    </lineage>
</organism>
<evidence type="ECO:0000313" key="2">
    <source>
        <dbReference type="Proteomes" id="UP000317036"/>
    </source>
</evidence>
<protein>
    <submittedName>
        <fullName evidence="1">Uncharacterized protein</fullName>
    </submittedName>
</protein>
<gene>
    <name evidence="1" type="ORF">FPZ49_25890</name>
</gene>
<dbReference type="Proteomes" id="UP000317036">
    <property type="component" value="Unassembled WGS sequence"/>
</dbReference>
<dbReference type="AlphaFoldDB" id="A0A559K4R2"/>
<proteinExistence type="predicted"/>
<reference evidence="1 2" key="1">
    <citation type="submission" date="2019-07" db="EMBL/GenBank/DDBJ databases">
        <authorList>
            <person name="Kim J."/>
        </authorList>
    </citation>
    <scope>NUCLEOTIDE SEQUENCE [LARGE SCALE GENOMIC DNA]</scope>
    <source>
        <strain evidence="1 2">JC52</strain>
    </source>
</reference>